<dbReference type="AlphaFoldDB" id="A0A8X6MMS3"/>
<evidence type="ECO:0000256" key="1">
    <source>
        <dbReference type="SAM" id="MobiDB-lite"/>
    </source>
</evidence>
<evidence type="ECO:0000313" key="2">
    <source>
        <dbReference type="EMBL" id="GFS68431.1"/>
    </source>
</evidence>
<dbReference type="Proteomes" id="UP000887013">
    <property type="component" value="Unassembled WGS sequence"/>
</dbReference>
<sequence length="51" mass="5527">VNETADNTNADEEGKEFESKTTSESKSSAKKEGGSGKKKKNKLCAQCQLVY</sequence>
<proteinExistence type="predicted"/>
<feature type="compositionally biased region" description="Basic and acidic residues" evidence="1">
    <location>
        <begin position="16"/>
        <end position="35"/>
    </location>
</feature>
<comment type="caution">
    <text evidence="2">The sequence shown here is derived from an EMBL/GenBank/DDBJ whole genome shotgun (WGS) entry which is preliminary data.</text>
</comment>
<name>A0A8X6MMS3_NEPPI</name>
<organism evidence="2 3">
    <name type="scientific">Nephila pilipes</name>
    <name type="common">Giant wood spider</name>
    <name type="synonym">Nephila maculata</name>
    <dbReference type="NCBI Taxonomy" id="299642"/>
    <lineage>
        <taxon>Eukaryota</taxon>
        <taxon>Metazoa</taxon>
        <taxon>Ecdysozoa</taxon>
        <taxon>Arthropoda</taxon>
        <taxon>Chelicerata</taxon>
        <taxon>Arachnida</taxon>
        <taxon>Araneae</taxon>
        <taxon>Araneomorphae</taxon>
        <taxon>Entelegynae</taxon>
        <taxon>Araneoidea</taxon>
        <taxon>Nephilidae</taxon>
        <taxon>Nephila</taxon>
    </lineage>
</organism>
<feature type="region of interest" description="Disordered" evidence="1">
    <location>
        <begin position="1"/>
        <end position="42"/>
    </location>
</feature>
<gene>
    <name evidence="2" type="ORF">NPIL_561581</name>
</gene>
<keyword evidence="3" id="KW-1185">Reference proteome</keyword>
<accession>A0A8X6MMS3</accession>
<protein>
    <submittedName>
        <fullName evidence="2">Uncharacterized protein</fullName>
    </submittedName>
</protein>
<feature type="non-terminal residue" evidence="2">
    <location>
        <position position="1"/>
    </location>
</feature>
<reference evidence="2" key="1">
    <citation type="submission" date="2020-08" db="EMBL/GenBank/DDBJ databases">
        <title>Multicomponent nature underlies the extraordinary mechanical properties of spider dragline silk.</title>
        <authorList>
            <person name="Kono N."/>
            <person name="Nakamura H."/>
            <person name="Mori M."/>
            <person name="Yoshida Y."/>
            <person name="Ohtoshi R."/>
            <person name="Malay A.D."/>
            <person name="Moran D.A.P."/>
            <person name="Tomita M."/>
            <person name="Numata K."/>
            <person name="Arakawa K."/>
        </authorList>
    </citation>
    <scope>NUCLEOTIDE SEQUENCE</scope>
</reference>
<dbReference type="EMBL" id="BMAW01095041">
    <property type="protein sequence ID" value="GFS68431.1"/>
    <property type="molecule type" value="Genomic_DNA"/>
</dbReference>
<evidence type="ECO:0000313" key="3">
    <source>
        <dbReference type="Proteomes" id="UP000887013"/>
    </source>
</evidence>